<dbReference type="FunFam" id="3.40.640.10:FF:000030">
    <property type="entry name" value="Low-specificity L-threonine aldolase"/>
    <property type="match status" value="1"/>
</dbReference>
<feature type="modified residue" description="N6-(pyridoxal phosphate)lysine" evidence="5">
    <location>
        <position position="197"/>
    </location>
</feature>
<dbReference type="PANTHER" id="PTHR48097:SF9">
    <property type="entry name" value="L-THREONINE ALDOLASE"/>
    <property type="match status" value="1"/>
</dbReference>
<evidence type="ECO:0000313" key="8">
    <source>
        <dbReference type="Proteomes" id="UP000190637"/>
    </source>
</evidence>
<dbReference type="GO" id="GO:0006567">
    <property type="term" value="P:L-threonine catabolic process"/>
    <property type="evidence" value="ECO:0007669"/>
    <property type="project" value="TreeGrafter"/>
</dbReference>
<comment type="similarity">
    <text evidence="2">Belongs to the threonine aldolase family.</text>
</comment>
<dbReference type="AlphaFoldDB" id="A0A1T4RRR2"/>
<keyword evidence="3" id="KW-0663">Pyridoxal phosphate</keyword>
<comment type="cofactor">
    <cofactor evidence="1">
        <name>pyridoxal 5'-phosphate</name>
        <dbReference type="ChEBI" id="CHEBI:597326"/>
    </cofactor>
</comment>
<dbReference type="Gene3D" id="3.40.640.10">
    <property type="entry name" value="Type I PLP-dependent aspartate aminotransferase-like (Major domain)"/>
    <property type="match status" value="1"/>
</dbReference>
<gene>
    <name evidence="7" type="ORF">SAMN02745673_02908</name>
</gene>
<dbReference type="STRING" id="1122192.SAMN02745673_02908"/>
<keyword evidence="4" id="KW-0456">Lyase</keyword>
<dbReference type="InterPro" id="IPR001597">
    <property type="entry name" value="ArAA_b-elim_lyase/Thr_aldolase"/>
</dbReference>
<dbReference type="NCBIfam" id="NF041359">
    <property type="entry name" value="GntG_guanitoxin"/>
    <property type="match status" value="1"/>
</dbReference>
<feature type="domain" description="Aromatic amino acid beta-eliminating lyase/threonine aldolase" evidence="6">
    <location>
        <begin position="3"/>
        <end position="281"/>
    </location>
</feature>
<dbReference type="RefSeq" id="WP_078762211.1">
    <property type="nucleotide sequence ID" value="NZ_FUWS01000007.1"/>
</dbReference>
<dbReference type="PANTHER" id="PTHR48097">
    <property type="entry name" value="L-THREONINE ALDOLASE-RELATED"/>
    <property type="match status" value="1"/>
</dbReference>
<reference evidence="7 8" key="1">
    <citation type="submission" date="2017-02" db="EMBL/GenBank/DDBJ databases">
        <authorList>
            <person name="Peterson S.W."/>
        </authorList>
    </citation>
    <scope>NUCLEOTIDE SEQUENCE [LARGE SCALE GENOMIC DNA]</scope>
    <source>
        <strain evidence="7 8">DSM 45154</strain>
    </source>
</reference>
<evidence type="ECO:0000256" key="3">
    <source>
        <dbReference type="ARBA" id="ARBA00022898"/>
    </source>
</evidence>
<dbReference type="GO" id="GO:0005829">
    <property type="term" value="C:cytosol"/>
    <property type="evidence" value="ECO:0007669"/>
    <property type="project" value="TreeGrafter"/>
</dbReference>
<protein>
    <submittedName>
        <fullName evidence="7">L-threonine aldolase</fullName>
    </submittedName>
</protein>
<evidence type="ECO:0000256" key="4">
    <source>
        <dbReference type="ARBA" id="ARBA00023239"/>
    </source>
</evidence>
<evidence type="ECO:0000259" key="6">
    <source>
        <dbReference type="Pfam" id="PF01212"/>
    </source>
</evidence>
<name>A0A1T4RRR2_9ACTN</name>
<organism evidence="7 8">
    <name type="scientific">Marinactinospora thermotolerans DSM 45154</name>
    <dbReference type="NCBI Taxonomy" id="1122192"/>
    <lineage>
        <taxon>Bacteria</taxon>
        <taxon>Bacillati</taxon>
        <taxon>Actinomycetota</taxon>
        <taxon>Actinomycetes</taxon>
        <taxon>Streptosporangiales</taxon>
        <taxon>Nocardiopsidaceae</taxon>
        <taxon>Marinactinospora</taxon>
    </lineage>
</organism>
<dbReference type="InterPro" id="IPR015421">
    <property type="entry name" value="PyrdxlP-dep_Trfase_major"/>
</dbReference>
<evidence type="ECO:0000256" key="5">
    <source>
        <dbReference type="PIRSR" id="PIRSR017617-1"/>
    </source>
</evidence>
<proteinExistence type="inferred from homology"/>
<dbReference type="OrthoDB" id="9774495at2"/>
<dbReference type="SUPFAM" id="SSF53383">
    <property type="entry name" value="PLP-dependent transferases"/>
    <property type="match status" value="1"/>
</dbReference>
<sequence>MIDLRSDTVTRPTAQMRRAMAEAEVGDDVFGEDPTVRELEEETAALLGKEAALYVPSGHMSNQLALYATVASGEEVWAHERCHILSNEQGASSILTRALPRVFSDPQGYPDAGLLEEWAVGAEDIHRARPRLICLENTFGGLAIPLAEQRRVADFAHGHGMRMHLDGARLWNAAVELGASPAEVAEGADTVSVCFSKGLGAPVGSALAGDAETVLRARRARKMLGGGMRQAGIIAAGALYALRHHRERIVEDHARAERLATGLSGLPGLSAAARTNMVLVETPRGEAARYAAAFTEHGVRCLATGSGRVRLVVHLEIDDAAITEAVERIAKAVAALA</sequence>
<dbReference type="PIRSF" id="PIRSF017617">
    <property type="entry name" value="Thr_aldolase"/>
    <property type="match status" value="1"/>
</dbReference>
<accession>A0A1T4RRR2</accession>
<dbReference type="Pfam" id="PF01212">
    <property type="entry name" value="Beta_elim_lyase"/>
    <property type="match status" value="1"/>
</dbReference>
<dbReference type="InterPro" id="IPR023603">
    <property type="entry name" value="Low_specificity_L-TA-like"/>
</dbReference>
<evidence type="ECO:0000256" key="2">
    <source>
        <dbReference type="ARBA" id="ARBA00006966"/>
    </source>
</evidence>
<dbReference type="InterPro" id="IPR015424">
    <property type="entry name" value="PyrdxlP-dep_Trfase"/>
</dbReference>
<dbReference type="Gene3D" id="3.90.1150.10">
    <property type="entry name" value="Aspartate Aminotransferase, domain 1"/>
    <property type="match status" value="1"/>
</dbReference>
<keyword evidence="8" id="KW-1185">Reference proteome</keyword>
<evidence type="ECO:0000256" key="1">
    <source>
        <dbReference type="ARBA" id="ARBA00001933"/>
    </source>
</evidence>
<evidence type="ECO:0000313" key="7">
    <source>
        <dbReference type="EMBL" id="SKA18468.1"/>
    </source>
</evidence>
<dbReference type="GO" id="GO:0008732">
    <property type="term" value="F:L-allo-threonine aldolase activity"/>
    <property type="evidence" value="ECO:0007669"/>
    <property type="project" value="TreeGrafter"/>
</dbReference>
<dbReference type="GO" id="GO:0006545">
    <property type="term" value="P:glycine biosynthetic process"/>
    <property type="evidence" value="ECO:0007669"/>
    <property type="project" value="TreeGrafter"/>
</dbReference>
<dbReference type="EMBL" id="FUWS01000007">
    <property type="protein sequence ID" value="SKA18468.1"/>
    <property type="molecule type" value="Genomic_DNA"/>
</dbReference>
<dbReference type="InterPro" id="IPR015422">
    <property type="entry name" value="PyrdxlP-dep_Trfase_small"/>
</dbReference>
<dbReference type="Proteomes" id="UP000190637">
    <property type="component" value="Unassembled WGS sequence"/>
</dbReference>